<dbReference type="InterPro" id="IPR010982">
    <property type="entry name" value="Lambda_DNA-bd_dom_sf"/>
</dbReference>
<keyword evidence="3" id="KW-1185">Reference proteome</keyword>
<dbReference type="Gene3D" id="1.10.260.40">
    <property type="entry name" value="lambda repressor-like DNA-binding domains"/>
    <property type="match status" value="1"/>
</dbReference>
<evidence type="ECO:0000313" key="3">
    <source>
        <dbReference type="Proteomes" id="UP001597018"/>
    </source>
</evidence>
<dbReference type="InterPro" id="IPR001387">
    <property type="entry name" value="Cro/C1-type_HTH"/>
</dbReference>
<dbReference type="PROSITE" id="PS50943">
    <property type="entry name" value="HTH_CROC1"/>
    <property type="match status" value="1"/>
</dbReference>
<proteinExistence type="predicted"/>
<gene>
    <name evidence="2" type="ORF">ACFQ16_26525</name>
</gene>
<evidence type="ECO:0000259" key="1">
    <source>
        <dbReference type="PROSITE" id="PS50943"/>
    </source>
</evidence>
<dbReference type="CDD" id="cd00093">
    <property type="entry name" value="HTH_XRE"/>
    <property type="match status" value="1"/>
</dbReference>
<organism evidence="2 3">
    <name type="scientific">Saccharopolyspora rosea</name>
    <dbReference type="NCBI Taxonomy" id="524884"/>
    <lineage>
        <taxon>Bacteria</taxon>
        <taxon>Bacillati</taxon>
        <taxon>Actinomycetota</taxon>
        <taxon>Actinomycetes</taxon>
        <taxon>Pseudonocardiales</taxon>
        <taxon>Pseudonocardiaceae</taxon>
        <taxon>Saccharopolyspora</taxon>
    </lineage>
</organism>
<dbReference type="EMBL" id="JBHTIW010000032">
    <property type="protein sequence ID" value="MFD0923313.1"/>
    <property type="molecule type" value="Genomic_DNA"/>
</dbReference>
<dbReference type="SUPFAM" id="SSF47413">
    <property type="entry name" value="lambda repressor-like DNA-binding domains"/>
    <property type="match status" value="1"/>
</dbReference>
<dbReference type="SMART" id="SM00530">
    <property type="entry name" value="HTH_XRE"/>
    <property type="match status" value="1"/>
</dbReference>
<dbReference type="Proteomes" id="UP001597018">
    <property type="component" value="Unassembled WGS sequence"/>
</dbReference>
<dbReference type="Pfam" id="PF01381">
    <property type="entry name" value="HTH_3"/>
    <property type="match status" value="1"/>
</dbReference>
<feature type="domain" description="HTH cro/C1-type" evidence="1">
    <location>
        <begin position="39"/>
        <end position="82"/>
    </location>
</feature>
<dbReference type="RefSeq" id="WP_345601782.1">
    <property type="nucleotide sequence ID" value="NZ_BAABLT010000049.1"/>
</dbReference>
<protein>
    <submittedName>
        <fullName evidence="2">Helix-turn-helix domain-containing protein</fullName>
    </submittedName>
</protein>
<accession>A0ABW3G058</accession>
<sequence>MADSGADGSGENAFAAKLRKLFDVVPRSAEEGGGKYAVAEVAAGVGVSRQHLYDLLSGKKTRPAWDLVTRLAEFFGVSVVYFGNDEAAERYSQQLDLLAALGKADVKDIALRSGQLSPEHRGVLIGLLEQLQSLEEGQHRDDRR</sequence>
<name>A0ABW3G058_9PSEU</name>
<evidence type="ECO:0000313" key="2">
    <source>
        <dbReference type="EMBL" id="MFD0923313.1"/>
    </source>
</evidence>
<comment type="caution">
    <text evidence="2">The sequence shown here is derived from an EMBL/GenBank/DDBJ whole genome shotgun (WGS) entry which is preliminary data.</text>
</comment>
<reference evidence="3" key="1">
    <citation type="journal article" date="2019" name="Int. J. Syst. Evol. Microbiol.">
        <title>The Global Catalogue of Microorganisms (GCM) 10K type strain sequencing project: providing services to taxonomists for standard genome sequencing and annotation.</title>
        <authorList>
            <consortium name="The Broad Institute Genomics Platform"/>
            <consortium name="The Broad Institute Genome Sequencing Center for Infectious Disease"/>
            <person name="Wu L."/>
            <person name="Ma J."/>
        </authorList>
    </citation>
    <scope>NUCLEOTIDE SEQUENCE [LARGE SCALE GENOMIC DNA]</scope>
    <source>
        <strain evidence="3">CCUG 56401</strain>
    </source>
</reference>